<evidence type="ECO:0000313" key="14">
    <source>
        <dbReference type="Proteomes" id="UP001501822"/>
    </source>
</evidence>
<evidence type="ECO:0000256" key="7">
    <source>
        <dbReference type="ARBA" id="ARBA00022723"/>
    </source>
</evidence>
<accession>A0ABN0WYE5</accession>
<dbReference type="InterPro" id="IPR037225">
    <property type="entry name" value="Nuo51_FMN-bd_sf"/>
</dbReference>
<dbReference type="Pfam" id="PF10531">
    <property type="entry name" value="SLBB"/>
    <property type="match status" value="1"/>
</dbReference>
<dbReference type="SUPFAM" id="SSF142019">
    <property type="entry name" value="Nqo1 FMN-binding domain-like"/>
    <property type="match status" value="1"/>
</dbReference>
<evidence type="ECO:0000256" key="1">
    <source>
        <dbReference type="ARBA" id="ARBA00001917"/>
    </source>
</evidence>
<evidence type="ECO:0000259" key="12">
    <source>
        <dbReference type="Pfam" id="PF10589"/>
    </source>
</evidence>
<dbReference type="Proteomes" id="UP001501822">
    <property type="component" value="Unassembled WGS sequence"/>
</dbReference>
<organism evidence="13 14">
    <name type="scientific">Actinoallomurus spadix</name>
    <dbReference type="NCBI Taxonomy" id="79912"/>
    <lineage>
        <taxon>Bacteria</taxon>
        <taxon>Bacillati</taxon>
        <taxon>Actinomycetota</taxon>
        <taxon>Actinomycetes</taxon>
        <taxon>Streptosporangiales</taxon>
        <taxon>Thermomonosporaceae</taxon>
        <taxon>Actinoallomurus</taxon>
    </lineage>
</organism>
<dbReference type="Gene3D" id="1.20.1440.230">
    <property type="entry name" value="NADH-ubiquinone oxidoreductase 51kDa subunit, iron-sulphur binding domain"/>
    <property type="match status" value="1"/>
</dbReference>
<feature type="domain" description="Soluble ligand binding" evidence="11">
    <location>
        <begin position="250"/>
        <end position="285"/>
    </location>
</feature>
<keyword evidence="9" id="KW-0411">Iron-sulfur</keyword>
<evidence type="ECO:0000259" key="10">
    <source>
        <dbReference type="Pfam" id="PF01512"/>
    </source>
</evidence>
<dbReference type="InterPro" id="IPR019575">
    <property type="entry name" value="Nuop51_4Fe4S-bd"/>
</dbReference>
<dbReference type="EMBL" id="BAAABM010000041">
    <property type="protein sequence ID" value="GAA0350184.1"/>
    <property type="molecule type" value="Genomic_DNA"/>
</dbReference>
<keyword evidence="8" id="KW-0408">Iron</keyword>
<evidence type="ECO:0000256" key="9">
    <source>
        <dbReference type="ARBA" id="ARBA00023014"/>
    </source>
</evidence>
<keyword evidence="5" id="KW-0285">Flavoprotein</keyword>
<evidence type="ECO:0000256" key="4">
    <source>
        <dbReference type="ARBA" id="ARBA00022485"/>
    </source>
</evidence>
<dbReference type="InterPro" id="IPR011538">
    <property type="entry name" value="Nuo51_FMN-bd"/>
</dbReference>
<name>A0ABN0WYE5_9ACTN</name>
<sequence length="439" mass="45163">MTTGTAAPHTVRLLAGYHALGRRAGLEDHLVQYGAPPATAGAALIQAVEESGLTGRGGGGFPTGRKLRSVAAGRRAAVVVVNAAEGEPASGKDRALLTVAPHLVLDGAVLAAGAVGAREIVVCVHAEPDAGTGKDPQTAVRRDGAATLADTVRRAIAEREAARPAPVPMRVTAVPPRYVASEETALVHWLDAGDARPLFTPPRPFERGVGGRPTLVSNAETYAHIALIARHGPAWFRSCGTPEAPGTALFTVSGVVARPGVVEAPLGTPVGEVLRLAGGPSEPLQAVLAGGYGGTWLPPDLLGLPTTPSAFRAAGLALGPGILVALPERACGVAESARVLAWLAAQTAGQCGPCVHGLPAIAADFAELAACRVSTELYRRLDRRLSVIPGRGACRHPDGAVRFAASALRVFGRHLRVHAHAEGCLLAQWPPVLPIPEEW</sequence>
<evidence type="ECO:0000256" key="8">
    <source>
        <dbReference type="ARBA" id="ARBA00023004"/>
    </source>
</evidence>
<dbReference type="Pfam" id="PF01512">
    <property type="entry name" value="Complex1_51K"/>
    <property type="match status" value="1"/>
</dbReference>
<evidence type="ECO:0000256" key="5">
    <source>
        <dbReference type="ARBA" id="ARBA00022630"/>
    </source>
</evidence>
<gene>
    <name evidence="13" type="ORF">GCM10010151_44900</name>
</gene>
<evidence type="ECO:0000256" key="3">
    <source>
        <dbReference type="ARBA" id="ARBA00007523"/>
    </source>
</evidence>
<evidence type="ECO:0000256" key="2">
    <source>
        <dbReference type="ARBA" id="ARBA00001966"/>
    </source>
</evidence>
<dbReference type="InterPro" id="IPR037207">
    <property type="entry name" value="Nuop51_4Fe4S-bd_sf"/>
</dbReference>
<protein>
    <submittedName>
        <fullName evidence="13">NADH-ubiquinone oxidoreductase-F iron-sulfur binding region domain-containing protein</fullName>
    </submittedName>
</protein>
<dbReference type="Gene3D" id="3.10.20.600">
    <property type="match status" value="1"/>
</dbReference>
<evidence type="ECO:0000259" key="11">
    <source>
        <dbReference type="Pfam" id="PF10531"/>
    </source>
</evidence>
<dbReference type="SUPFAM" id="SSF142984">
    <property type="entry name" value="Nqo1 middle domain-like"/>
    <property type="match status" value="1"/>
</dbReference>
<dbReference type="InterPro" id="IPR019554">
    <property type="entry name" value="Soluble_ligand-bd"/>
</dbReference>
<comment type="cofactor">
    <cofactor evidence="2">
        <name>[4Fe-4S] cluster</name>
        <dbReference type="ChEBI" id="CHEBI:49883"/>
    </cofactor>
</comment>
<feature type="domain" description="NADH-ubiquinone oxidoreductase 51kDa subunit FMN-binding" evidence="10">
    <location>
        <begin position="48"/>
        <end position="226"/>
    </location>
</feature>
<proteinExistence type="inferred from homology"/>
<evidence type="ECO:0000313" key="13">
    <source>
        <dbReference type="EMBL" id="GAA0350184.1"/>
    </source>
</evidence>
<dbReference type="Pfam" id="PF10589">
    <property type="entry name" value="NADH_4Fe-4S"/>
    <property type="match status" value="1"/>
</dbReference>
<comment type="caution">
    <text evidence="13">The sequence shown here is derived from an EMBL/GenBank/DDBJ whole genome shotgun (WGS) entry which is preliminary data.</text>
</comment>
<reference evidence="13 14" key="1">
    <citation type="journal article" date="2019" name="Int. J. Syst. Evol. Microbiol.">
        <title>The Global Catalogue of Microorganisms (GCM) 10K type strain sequencing project: providing services to taxonomists for standard genome sequencing and annotation.</title>
        <authorList>
            <consortium name="The Broad Institute Genomics Platform"/>
            <consortium name="The Broad Institute Genome Sequencing Center for Infectious Disease"/>
            <person name="Wu L."/>
            <person name="Ma J."/>
        </authorList>
    </citation>
    <scope>NUCLEOTIDE SEQUENCE [LARGE SCALE GENOMIC DNA]</scope>
    <source>
        <strain evidence="13 14">JCM 3146</strain>
    </source>
</reference>
<keyword evidence="4" id="KW-0004">4Fe-4S</keyword>
<dbReference type="PANTHER" id="PTHR11780:SF10">
    <property type="entry name" value="NADH DEHYDROGENASE [UBIQUINONE] FLAVOPROTEIN 1, MITOCHONDRIAL"/>
    <property type="match status" value="1"/>
</dbReference>
<evidence type="ECO:0000256" key="6">
    <source>
        <dbReference type="ARBA" id="ARBA00022643"/>
    </source>
</evidence>
<dbReference type="Gene3D" id="3.40.50.11540">
    <property type="entry name" value="NADH-ubiquinone oxidoreductase 51kDa subunit"/>
    <property type="match status" value="1"/>
</dbReference>
<dbReference type="PANTHER" id="PTHR11780">
    <property type="entry name" value="NADH-UBIQUINONE OXIDOREDUCTASE FLAVOPROTEIN 1 NDUFV1"/>
    <property type="match status" value="1"/>
</dbReference>
<comment type="cofactor">
    <cofactor evidence="1">
        <name>FMN</name>
        <dbReference type="ChEBI" id="CHEBI:58210"/>
    </cofactor>
</comment>
<keyword evidence="14" id="KW-1185">Reference proteome</keyword>
<dbReference type="InterPro" id="IPR050837">
    <property type="entry name" value="ComplexI_51kDa_subunit"/>
</dbReference>
<feature type="domain" description="NADH-ubiquinone oxidoreductase 51kDa subunit iron-sulphur binding" evidence="12">
    <location>
        <begin position="337"/>
        <end position="416"/>
    </location>
</feature>
<dbReference type="RefSeq" id="WP_252807706.1">
    <property type="nucleotide sequence ID" value="NZ_BAAABM010000041.1"/>
</dbReference>
<keyword evidence="6" id="KW-0288">FMN</keyword>
<dbReference type="SUPFAM" id="SSF140490">
    <property type="entry name" value="Nqo1C-terminal domain-like"/>
    <property type="match status" value="1"/>
</dbReference>
<comment type="similarity">
    <text evidence="3">Belongs to the complex I 51 kDa subunit family.</text>
</comment>
<keyword evidence="7" id="KW-0479">Metal-binding</keyword>